<dbReference type="PANTHER" id="PTHR43344">
    <property type="entry name" value="PHOSPHOSERINE PHOSPHATASE"/>
    <property type="match status" value="1"/>
</dbReference>
<dbReference type="NCBIfam" id="TIGR01490">
    <property type="entry name" value="HAD-SF-IB-hyp1"/>
    <property type="match status" value="1"/>
</dbReference>
<dbReference type="Proteomes" id="UP000214747">
    <property type="component" value="Unassembled WGS sequence"/>
</dbReference>
<dbReference type="InterPro" id="IPR050582">
    <property type="entry name" value="HAD-like_SerB"/>
</dbReference>
<dbReference type="GO" id="GO:0046872">
    <property type="term" value="F:metal ion binding"/>
    <property type="evidence" value="ECO:0007669"/>
    <property type="project" value="UniProtKB-KW"/>
</dbReference>
<dbReference type="Gene3D" id="3.40.50.1000">
    <property type="entry name" value="HAD superfamily/HAD-like"/>
    <property type="match status" value="1"/>
</dbReference>
<gene>
    <name evidence="4" type="ORF">CEJ45_07555</name>
</gene>
<dbReference type="InterPro" id="IPR023214">
    <property type="entry name" value="HAD_sf"/>
</dbReference>
<dbReference type="GO" id="GO:0016787">
    <property type="term" value="F:hydrolase activity"/>
    <property type="evidence" value="ECO:0007669"/>
    <property type="project" value="UniProtKB-KW"/>
</dbReference>
<dbReference type="PANTHER" id="PTHR43344:SF13">
    <property type="entry name" value="PHOSPHATASE RV3661-RELATED"/>
    <property type="match status" value="1"/>
</dbReference>
<keyword evidence="3" id="KW-0460">Magnesium</keyword>
<evidence type="ECO:0000256" key="3">
    <source>
        <dbReference type="ARBA" id="ARBA00022842"/>
    </source>
</evidence>
<keyword evidence="2" id="KW-0378">Hydrolase</keyword>
<keyword evidence="1" id="KW-0479">Metal-binding</keyword>
<evidence type="ECO:0000256" key="2">
    <source>
        <dbReference type="ARBA" id="ARBA00022801"/>
    </source>
</evidence>
<dbReference type="NCBIfam" id="TIGR01488">
    <property type="entry name" value="HAD-SF-IB"/>
    <property type="match status" value="1"/>
</dbReference>
<evidence type="ECO:0000313" key="4">
    <source>
        <dbReference type="EMBL" id="OWY35126.1"/>
    </source>
</evidence>
<evidence type="ECO:0000256" key="1">
    <source>
        <dbReference type="ARBA" id="ARBA00022723"/>
    </source>
</evidence>
<reference evidence="4 5" key="1">
    <citation type="journal article" date="2010" name="Int. J. Syst. Evol. Microbiol.">
        <title>Reclassification of Herbaspirillum putei as a later heterotypic synonym of Herbaspirillum huttiense, with the description of H. huttiense subsp. huttiense subsp. nov. and H. huttiense subsp. putei subsp. nov., comb. nov., and description of Herbaspirillum aquaticum sp. nov.</title>
        <authorList>
            <person name="Dobritsa A.P."/>
            <person name="Reddy M.C."/>
            <person name="Samadpour M."/>
        </authorList>
    </citation>
    <scope>NUCLEOTIDE SEQUENCE [LARGE SCALE GENOMIC DNA]</scope>
    <source>
        <strain evidence="4 5">IEH 4430</strain>
    </source>
</reference>
<name>A0A225SV97_9BURK</name>
<dbReference type="InterPro" id="IPR036412">
    <property type="entry name" value="HAD-like_sf"/>
</dbReference>
<dbReference type="EMBL" id="NJGV01000006">
    <property type="protein sequence ID" value="OWY35126.1"/>
    <property type="molecule type" value="Genomic_DNA"/>
</dbReference>
<comment type="caution">
    <text evidence="4">The sequence shown here is derived from an EMBL/GenBank/DDBJ whole genome shotgun (WGS) entry which is preliminary data.</text>
</comment>
<sequence length="227" mass="25264">MNLALFDLDHTLLPLDSDHEWGEFMARIGAVDADSFRKANDEWFAHYQNGTLDPVAYLEFALGNLSRFPRTQLDEMHLQFMDEVVKPAILPQAVALVKKHLDAGDLVAIVTATNHFVTKPIASHFGVEHLIAALPVLDDAGNLTGKLDGTPTFGPGKIVHTEAWLQRLGFKLDQFERSYFYSDSQNDIPLLERVTDPIATNPNDKLLAHAQARGWPVLNLFADGHAQ</sequence>
<dbReference type="RefSeq" id="WP_088754564.1">
    <property type="nucleotide sequence ID" value="NZ_JARJFG010000013.1"/>
</dbReference>
<protein>
    <submittedName>
        <fullName evidence="4">Phosphoserine phosphatase</fullName>
    </submittedName>
</protein>
<dbReference type="AlphaFoldDB" id="A0A225SV97"/>
<proteinExistence type="predicted"/>
<keyword evidence="5" id="KW-1185">Reference proteome</keyword>
<dbReference type="Pfam" id="PF12710">
    <property type="entry name" value="HAD"/>
    <property type="match status" value="1"/>
</dbReference>
<dbReference type="SUPFAM" id="SSF56784">
    <property type="entry name" value="HAD-like"/>
    <property type="match status" value="1"/>
</dbReference>
<dbReference type="InterPro" id="IPR006385">
    <property type="entry name" value="HAD_hydro_SerB1"/>
</dbReference>
<accession>A0A225SV97</accession>
<dbReference type="Gene3D" id="1.20.1440.100">
    <property type="entry name" value="SG protein - dephosphorylation function"/>
    <property type="match status" value="1"/>
</dbReference>
<organism evidence="4 5">
    <name type="scientific">Herbaspirillum aquaticum</name>
    <dbReference type="NCBI Taxonomy" id="568783"/>
    <lineage>
        <taxon>Bacteria</taxon>
        <taxon>Pseudomonadati</taxon>
        <taxon>Pseudomonadota</taxon>
        <taxon>Betaproteobacteria</taxon>
        <taxon>Burkholderiales</taxon>
        <taxon>Oxalobacteraceae</taxon>
        <taxon>Herbaspirillum</taxon>
    </lineage>
</organism>
<evidence type="ECO:0000313" key="5">
    <source>
        <dbReference type="Proteomes" id="UP000214747"/>
    </source>
</evidence>